<reference evidence="2" key="1">
    <citation type="journal article" date="2018" name="DNA Res.">
        <title>Multiple hybrid de novo genome assembly of finger millet, an orphan allotetraploid crop.</title>
        <authorList>
            <person name="Hatakeyama M."/>
            <person name="Aluri S."/>
            <person name="Balachadran M.T."/>
            <person name="Sivarajan S.R."/>
            <person name="Patrignani A."/>
            <person name="Gruter S."/>
            <person name="Poveda L."/>
            <person name="Shimizu-Inatsugi R."/>
            <person name="Baeten J."/>
            <person name="Francoijs K.J."/>
            <person name="Nataraja K.N."/>
            <person name="Reddy Y.A.N."/>
            <person name="Phadnis S."/>
            <person name="Ravikumar R.L."/>
            <person name="Schlapbach R."/>
            <person name="Sreeman S.M."/>
            <person name="Shimizu K.K."/>
        </authorList>
    </citation>
    <scope>NUCLEOTIDE SEQUENCE</scope>
</reference>
<gene>
    <name evidence="2" type="primary">gb21349</name>
    <name evidence="2" type="ORF">PR202_gb21349</name>
</gene>
<evidence type="ECO:0008006" key="4">
    <source>
        <dbReference type="Google" id="ProtNLM"/>
    </source>
</evidence>
<organism evidence="2 3">
    <name type="scientific">Eleusine coracana subsp. coracana</name>
    <dbReference type="NCBI Taxonomy" id="191504"/>
    <lineage>
        <taxon>Eukaryota</taxon>
        <taxon>Viridiplantae</taxon>
        <taxon>Streptophyta</taxon>
        <taxon>Embryophyta</taxon>
        <taxon>Tracheophyta</taxon>
        <taxon>Spermatophyta</taxon>
        <taxon>Magnoliopsida</taxon>
        <taxon>Liliopsida</taxon>
        <taxon>Poales</taxon>
        <taxon>Poaceae</taxon>
        <taxon>PACMAD clade</taxon>
        <taxon>Chloridoideae</taxon>
        <taxon>Cynodonteae</taxon>
        <taxon>Eleusininae</taxon>
        <taxon>Eleusine</taxon>
    </lineage>
</organism>
<dbReference type="EMBL" id="BQKI01000084">
    <property type="protein sequence ID" value="GJN32818.1"/>
    <property type="molecule type" value="Genomic_DNA"/>
</dbReference>
<feature type="transmembrane region" description="Helical" evidence="1">
    <location>
        <begin position="33"/>
        <end position="57"/>
    </location>
</feature>
<reference evidence="2" key="2">
    <citation type="submission" date="2021-12" db="EMBL/GenBank/DDBJ databases">
        <title>Resequencing data analysis of finger millet.</title>
        <authorList>
            <person name="Hatakeyama M."/>
            <person name="Aluri S."/>
            <person name="Balachadran M.T."/>
            <person name="Sivarajan S.R."/>
            <person name="Poveda L."/>
            <person name="Shimizu-Inatsugi R."/>
            <person name="Schlapbach R."/>
            <person name="Sreeman S.M."/>
            <person name="Shimizu K.K."/>
        </authorList>
    </citation>
    <scope>NUCLEOTIDE SEQUENCE</scope>
</reference>
<keyword evidence="3" id="KW-1185">Reference proteome</keyword>
<dbReference type="Proteomes" id="UP001054889">
    <property type="component" value="Unassembled WGS sequence"/>
</dbReference>
<dbReference type="AlphaFoldDB" id="A0AAV5FAX8"/>
<keyword evidence="1" id="KW-0812">Transmembrane</keyword>
<proteinExistence type="predicted"/>
<feature type="transmembrane region" description="Helical" evidence="1">
    <location>
        <begin position="69"/>
        <end position="90"/>
    </location>
</feature>
<keyword evidence="1" id="KW-0472">Membrane</keyword>
<evidence type="ECO:0000256" key="1">
    <source>
        <dbReference type="SAM" id="Phobius"/>
    </source>
</evidence>
<protein>
    <recommendedName>
        <fullName evidence="4">WAT1-related protein</fullName>
    </recommendedName>
</protein>
<comment type="caution">
    <text evidence="2">The sequence shown here is derived from an EMBL/GenBank/DDBJ whole genome shotgun (WGS) entry which is preliminary data.</text>
</comment>
<evidence type="ECO:0000313" key="2">
    <source>
        <dbReference type="EMBL" id="GJN32818.1"/>
    </source>
</evidence>
<accession>A0AAV5FAX8</accession>
<name>A0AAV5FAX8_ELECO</name>
<keyword evidence="1" id="KW-1133">Transmembrane helix</keyword>
<evidence type="ECO:0000313" key="3">
    <source>
        <dbReference type="Proteomes" id="UP001054889"/>
    </source>
</evidence>
<sequence length="104" mass="11142">MGDVVMETTAAVDQGLKKPDTTRSRKVFGGGAWTLEAAMLPLCMTLVQVFTMVTLLLSKLALNAGMHPFVFLVYRNLVAAAAVAPVALIFESFKAMARGLQVIV</sequence>